<dbReference type="Proteomes" id="UP001163823">
    <property type="component" value="Chromosome 6"/>
</dbReference>
<reference evidence="1" key="1">
    <citation type="journal article" date="2023" name="Science">
        <title>Elucidation of the pathway for biosynthesis of saponin adjuvants from the soapbark tree.</title>
        <authorList>
            <person name="Reed J."/>
            <person name="Orme A."/>
            <person name="El-Demerdash A."/>
            <person name="Owen C."/>
            <person name="Martin L.B.B."/>
            <person name="Misra R.C."/>
            <person name="Kikuchi S."/>
            <person name="Rejzek M."/>
            <person name="Martin A.C."/>
            <person name="Harkess A."/>
            <person name="Leebens-Mack J."/>
            <person name="Louveau T."/>
            <person name="Stephenson M.J."/>
            <person name="Osbourn A."/>
        </authorList>
    </citation>
    <scope>NUCLEOTIDE SEQUENCE</scope>
    <source>
        <strain evidence="1">S10</strain>
    </source>
</reference>
<dbReference type="EMBL" id="JARAOO010000006">
    <property type="protein sequence ID" value="KAJ7963554.1"/>
    <property type="molecule type" value="Genomic_DNA"/>
</dbReference>
<organism evidence="1 2">
    <name type="scientific">Quillaja saponaria</name>
    <name type="common">Soap bark tree</name>
    <dbReference type="NCBI Taxonomy" id="32244"/>
    <lineage>
        <taxon>Eukaryota</taxon>
        <taxon>Viridiplantae</taxon>
        <taxon>Streptophyta</taxon>
        <taxon>Embryophyta</taxon>
        <taxon>Tracheophyta</taxon>
        <taxon>Spermatophyta</taxon>
        <taxon>Magnoliopsida</taxon>
        <taxon>eudicotyledons</taxon>
        <taxon>Gunneridae</taxon>
        <taxon>Pentapetalae</taxon>
        <taxon>rosids</taxon>
        <taxon>fabids</taxon>
        <taxon>Fabales</taxon>
        <taxon>Quillajaceae</taxon>
        <taxon>Quillaja</taxon>
    </lineage>
</organism>
<evidence type="ECO:0000313" key="2">
    <source>
        <dbReference type="Proteomes" id="UP001163823"/>
    </source>
</evidence>
<name>A0AAD7PQN0_QUISA</name>
<accession>A0AAD7PQN0</accession>
<keyword evidence="2" id="KW-1185">Reference proteome</keyword>
<dbReference type="KEGG" id="qsa:O6P43_013493"/>
<sequence length="127" mass="15014">MKVRHVLMPPILLLFHVKGDSSMYLAIGAEGRNFENPDKSYFFEKDLRISTESHYISNLYKRMIWCIFSNVVLMRETKIPCSVDIRHLYYSRESKTATITKFEPWESYNSRHISSSTQVPQYTSRSH</sequence>
<comment type="caution">
    <text evidence="1">The sequence shown here is derived from an EMBL/GenBank/DDBJ whole genome shotgun (WGS) entry which is preliminary data.</text>
</comment>
<proteinExistence type="predicted"/>
<gene>
    <name evidence="1" type="ORF">O6P43_013493</name>
</gene>
<evidence type="ECO:0000313" key="1">
    <source>
        <dbReference type="EMBL" id="KAJ7963554.1"/>
    </source>
</evidence>
<dbReference type="AlphaFoldDB" id="A0AAD7PQN0"/>
<protein>
    <submittedName>
        <fullName evidence="1">Uncharacterized protein</fullName>
    </submittedName>
</protein>